<evidence type="ECO:0000256" key="8">
    <source>
        <dbReference type="ARBA" id="ARBA00023026"/>
    </source>
</evidence>
<dbReference type="GO" id="GO:0006355">
    <property type="term" value="P:regulation of DNA-templated transcription"/>
    <property type="evidence" value="ECO:0007669"/>
    <property type="project" value="InterPro"/>
</dbReference>
<feature type="transmembrane region" description="Helical" evidence="9">
    <location>
        <begin position="39"/>
        <end position="58"/>
    </location>
</feature>
<keyword evidence="9" id="KW-1133">Transmembrane helix</keyword>
<dbReference type="InterPro" id="IPR011495">
    <property type="entry name" value="Sig_transdc_His_kin_sub2_dim/P"/>
</dbReference>
<dbReference type="InterPro" id="IPR001610">
    <property type="entry name" value="PAC"/>
</dbReference>
<organism evidence="13 14">
    <name type="scientific">Dehalogenimonas alkenigignens</name>
    <dbReference type="NCBI Taxonomy" id="1217799"/>
    <lineage>
        <taxon>Bacteria</taxon>
        <taxon>Bacillati</taxon>
        <taxon>Chloroflexota</taxon>
        <taxon>Dehalococcoidia</taxon>
        <taxon>Dehalococcoidales</taxon>
        <taxon>Dehalococcoidaceae</taxon>
        <taxon>Dehalogenimonas</taxon>
    </lineage>
</organism>
<keyword evidence="9" id="KW-0812">Transmembrane</keyword>
<dbReference type="SUPFAM" id="SSF55874">
    <property type="entry name" value="ATPase domain of HSP90 chaperone/DNA topoisomerase II/histidine kinase"/>
    <property type="match status" value="1"/>
</dbReference>
<dbReference type="Pfam" id="PF13188">
    <property type="entry name" value="PAS_8"/>
    <property type="match status" value="3"/>
</dbReference>
<evidence type="ECO:0000313" key="13">
    <source>
        <dbReference type="EMBL" id="KTB48427.1"/>
    </source>
</evidence>
<feature type="domain" description="PAS" evidence="11">
    <location>
        <begin position="727"/>
        <end position="779"/>
    </location>
</feature>
<evidence type="ECO:0000256" key="6">
    <source>
        <dbReference type="ARBA" id="ARBA00022777"/>
    </source>
</evidence>
<dbReference type="NCBIfam" id="TIGR00229">
    <property type="entry name" value="sensory_box"/>
    <property type="match status" value="2"/>
</dbReference>
<dbReference type="InterPro" id="IPR000014">
    <property type="entry name" value="PAS"/>
</dbReference>
<accession>A0A0W0GIL9</accession>
<dbReference type="PANTHER" id="PTHR41523:SF8">
    <property type="entry name" value="ETHYLENE RESPONSE SENSOR PROTEIN"/>
    <property type="match status" value="1"/>
</dbReference>
<comment type="caution">
    <text evidence="13">The sequence shown here is derived from an EMBL/GenBank/DDBJ whole genome shotgun (WGS) entry which is preliminary data.</text>
</comment>
<dbReference type="Gene3D" id="3.30.565.10">
    <property type="entry name" value="Histidine kinase-like ATPase, C-terminal domain"/>
    <property type="match status" value="1"/>
</dbReference>
<evidence type="ECO:0000256" key="9">
    <source>
        <dbReference type="SAM" id="Phobius"/>
    </source>
</evidence>
<dbReference type="Pfam" id="PF16927">
    <property type="entry name" value="HisKA_7TM"/>
    <property type="match status" value="1"/>
</dbReference>
<dbReference type="PANTHER" id="PTHR41523">
    <property type="entry name" value="TWO-COMPONENT SYSTEM SENSOR PROTEIN"/>
    <property type="match status" value="1"/>
</dbReference>
<dbReference type="PROSITE" id="PS50109">
    <property type="entry name" value="HIS_KIN"/>
    <property type="match status" value="1"/>
</dbReference>
<keyword evidence="4" id="KW-0808">Transferase</keyword>
<dbReference type="RefSeq" id="WP_058439412.1">
    <property type="nucleotide sequence ID" value="NZ_KQ758903.1"/>
</dbReference>
<dbReference type="STRING" id="1217799.DEALK_12730"/>
<keyword evidence="9" id="KW-0472">Membrane</keyword>
<dbReference type="Gene3D" id="3.30.450.20">
    <property type="entry name" value="PAS domain"/>
    <property type="match status" value="5"/>
</dbReference>
<gene>
    <name evidence="13" type="ORF">DEALK_12730</name>
</gene>
<feature type="transmembrane region" description="Helical" evidence="9">
    <location>
        <begin position="186"/>
        <end position="204"/>
    </location>
</feature>
<sequence>MPPVSAAFILTPYTVVYFLSFVICAIAGTAAWRRRKTDAGYWLSWLMAAASLWCFFGMLEVSATATDVKVLLSKFEYIGGLSVPVFFVIFALAYTGQQRWITRRNVSLAFIIPVLTLILTASNEAHSLIWTSFEPGPAGSNLIYYIHGPWFWFSNIGYTSLCVLAGSLLVVRFAFNANKDFQPRTALVVIGAIVPWVMGFLYVFDINPLPAFDLTRVAFSFSGLLFLFAILRWRLLDIMPVAYNVVLDAIPDGMLIIDKHNRIVDFNRAAVMMIETSQPISLGQRLESLTSEASWFAAVTENISTPAGLCLKTPTGRHLEAGITDLGGENGSNGNRVIFLKDITERKAAEQALTRSEELYRSLFENMLNGFSHCRIILEDDLPVDFVYLNVNRTFTELTGLKNVIGKRVTEVIPGIHQTNPELLEIYGRVAATGIPEVFETYLPGLDMWFDISVYSPETGYFVAVFDVVTERKRFETQLKKAASDWETTFDSITDAIAIIDADHRIVRANRSLAAISGVSGDSLVGRHCYEIIHGTDKPLPGCPHMCTLTECRQATAEFPEPALGRHVEISTSPLLGSGGNSIGSVHIIKYITERKKIETALQESESRLRSLYNNMAEGVALHHLIFDDSGHPVNYRIIDANLQFERILGIDREAILGKTATEAYGVQEAPYLSEYAGVALSGQPARLETYFPPLDRYFDISIAPWGQQGFATIFTDATERQRAWEAKSRLATIVEFSADAMIGRDLAGRITSWNKAAERIFGYSEEEMLGHTSELLLPYGDITSIDNVLEQIRRSGQSVSFETLRNHKDGTVIDVAVTISPVNDTAGKVIGFSSIARDITESKKAAARIKRALEEKELLLKEIHHRVKNNMQVISSLLKMQSRFVSDEPTRQMLRESEERIKSMSLVYNKLYESADLAHINIRDYAQELVHNLSHAYAMSPGIVRISTEITEAAFDLDTAVPIGLIINELVTNSLKYAFPDGRRGEIIVSLKLENGRYSLSVKDNGIGLPEGFDARGGRSLGLRLVTALAEHPLGGKMTVKRDAGTEFSFVFEQGGPNNG</sequence>
<evidence type="ECO:0000256" key="2">
    <source>
        <dbReference type="ARBA" id="ARBA00012438"/>
    </source>
</evidence>
<keyword evidence="7" id="KW-0067">ATP-binding</keyword>
<dbReference type="OrthoDB" id="9767435at2"/>
<evidence type="ECO:0000259" key="12">
    <source>
        <dbReference type="PROSITE" id="PS50113"/>
    </source>
</evidence>
<dbReference type="Pfam" id="PF07568">
    <property type="entry name" value="HisKA_2"/>
    <property type="match status" value="1"/>
</dbReference>
<keyword evidence="8" id="KW-0843">Virulence</keyword>
<evidence type="ECO:0000313" key="14">
    <source>
        <dbReference type="Proteomes" id="UP000053947"/>
    </source>
</evidence>
<dbReference type="EMBL" id="LFDV01000002">
    <property type="protein sequence ID" value="KTB48427.1"/>
    <property type="molecule type" value="Genomic_DNA"/>
</dbReference>
<dbReference type="Proteomes" id="UP000053947">
    <property type="component" value="Unassembled WGS sequence"/>
</dbReference>
<dbReference type="InterPro" id="IPR003594">
    <property type="entry name" value="HATPase_dom"/>
</dbReference>
<dbReference type="GO" id="GO:0004673">
    <property type="term" value="F:protein histidine kinase activity"/>
    <property type="evidence" value="ECO:0007669"/>
    <property type="project" value="UniProtKB-EC"/>
</dbReference>
<dbReference type="InterPro" id="IPR000700">
    <property type="entry name" value="PAS-assoc_C"/>
</dbReference>
<keyword evidence="6" id="KW-0418">Kinase</keyword>
<evidence type="ECO:0000259" key="11">
    <source>
        <dbReference type="PROSITE" id="PS50112"/>
    </source>
</evidence>
<evidence type="ECO:0000256" key="1">
    <source>
        <dbReference type="ARBA" id="ARBA00000085"/>
    </source>
</evidence>
<evidence type="ECO:0000256" key="3">
    <source>
        <dbReference type="ARBA" id="ARBA00022553"/>
    </source>
</evidence>
<dbReference type="GO" id="GO:0005524">
    <property type="term" value="F:ATP binding"/>
    <property type="evidence" value="ECO:0007669"/>
    <property type="project" value="UniProtKB-KW"/>
</dbReference>
<comment type="catalytic activity">
    <reaction evidence="1">
        <text>ATP + protein L-histidine = ADP + protein N-phospho-L-histidine.</text>
        <dbReference type="EC" id="2.7.13.3"/>
    </reaction>
</comment>
<feature type="domain" description="PAC" evidence="12">
    <location>
        <begin position="798"/>
        <end position="852"/>
    </location>
</feature>
<dbReference type="InterPro" id="IPR013656">
    <property type="entry name" value="PAS_4"/>
</dbReference>
<dbReference type="InterPro" id="IPR035965">
    <property type="entry name" value="PAS-like_dom_sf"/>
</dbReference>
<evidence type="ECO:0000259" key="10">
    <source>
        <dbReference type="PROSITE" id="PS50109"/>
    </source>
</evidence>
<feature type="domain" description="PAS" evidence="11">
    <location>
        <begin position="482"/>
        <end position="538"/>
    </location>
</feature>
<feature type="transmembrane region" description="Helical" evidence="9">
    <location>
        <begin position="78"/>
        <end position="96"/>
    </location>
</feature>
<proteinExistence type="predicted"/>
<dbReference type="SUPFAM" id="SSF55785">
    <property type="entry name" value="PYP-like sensor domain (PAS domain)"/>
    <property type="match status" value="5"/>
</dbReference>
<dbReference type="InterPro" id="IPR036890">
    <property type="entry name" value="HATPase_C_sf"/>
</dbReference>
<dbReference type="Pfam" id="PF08448">
    <property type="entry name" value="PAS_4"/>
    <property type="match status" value="1"/>
</dbReference>
<dbReference type="Pfam" id="PF00989">
    <property type="entry name" value="PAS"/>
    <property type="match status" value="1"/>
</dbReference>
<dbReference type="InterPro" id="IPR031621">
    <property type="entry name" value="HisKA_7TM"/>
</dbReference>
<evidence type="ECO:0000256" key="4">
    <source>
        <dbReference type="ARBA" id="ARBA00022679"/>
    </source>
</evidence>
<name>A0A0W0GIL9_9CHLR</name>
<dbReference type="SMART" id="SM00091">
    <property type="entry name" value="PAS"/>
    <property type="match status" value="4"/>
</dbReference>
<evidence type="ECO:0000256" key="5">
    <source>
        <dbReference type="ARBA" id="ARBA00022741"/>
    </source>
</evidence>
<protein>
    <recommendedName>
        <fullName evidence="2">histidine kinase</fullName>
        <ecNumber evidence="2">2.7.13.3</ecNumber>
    </recommendedName>
</protein>
<dbReference type="EC" id="2.7.13.3" evidence="2"/>
<dbReference type="PROSITE" id="PS50113">
    <property type="entry name" value="PAC"/>
    <property type="match status" value="1"/>
</dbReference>
<feature type="transmembrane region" description="Helical" evidence="9">
    <location>
        <begin position="108"/>
        <end position="130"/>
    </location>
</feature>
<feature type="transmembrane region" description="Helical" evidence="9">
    <location>
        <begin position="6"/>
        <end position="32"/>
    </location>
</feature>
<evidence type="ECO:0000256" key="7">
    <source>
        <dbReference type="ARBA" id="ARBA00022840"/>
    </source>
</evidence>
<dbReference type="CDD" id="cd00130">
    <property type="entry name" value="PAS"/>
    <property type="match status" value="3"/>
</dbReference>
<dbReference type="InterPro" id="IPR005467">
    <property type="entry name" value="His_kinase_dom"/>
</dbReference>
<keyword evidence="14" id="KW-1185">Reference proteome</keyword>
<dbReference type="AlphaFoldDB" id="A0A0W0GIL9"/>
<dbReference type="SMART" id="SM00086">
    <property type="entry name" value="PAC"/>
    <property type="match status" value="1"/>
</dbReference>
<keyword evidence="3" id="KW-0597">Phosphoprotein</keyword>
<dbReference type="SMART" id="SM00387">
    <property type="entry name" value="HATPase_c"/>
    <property type="match status" value="1"/>
</dbReference>
<feature type="transmembrane region" description="Helical" evidence="9">
    <location>
        <begin position="150"/>
        <end position="174"/>
    </location>
</feature>
<dbReference type="InterPro" id="IPR013767">
    <property type="entry name" value="PAS_fold"/>
</dbReference>
<reference evidence="13 14" key="1">
    <citation type="submission" date="2015-06" db="EMBL/GenBank/DDBJ databases">
        <title>Genome sequence of the organohalide-respiring Dehalogenimonas alkenigignens type strain (IP3-3T).</title>
        <authorList>
            <person name="Key T.A."/>
            <person name="Richmond D.P."/>
            <person name="Bowman K.S."/>
            <person name="Cho Y.-J."/>
            <person name="Chun J."/>
            <person name="da Costa M.S."/>
            <person name="Rainey F.A."/>
            <person name="Moe W.M."/>
        </authorList>
    </citation>
    <scope>NUCLEOTIDE SEQUENCE [LARGE SCALE GENOMIC DNA]</scope>
    <source>
        <strain evidence="13 14">IP3-3</strain>
    </source>
</reference>
<feature type="domain" description="Histidine kinase" evidence="10">
    <location>
        <begin position="863"/>
        <end position="1057"/>
    </location>
</feature>
<dbReference type="Pfam" id="PF02518">
    <property type="entry name" value="HATPase_c"/>
    <property type="match status" value="1"/>
</dbReference>
<dbReference type="PROSITE" id="PS50112">
    <property type="entry name" value="PAS"/>
    <property type="match status" value="2"/>
</dbReference>
<keyword evidence="5" id="KW-0547">Nucleotide-binding</keyword>